<dbReference type="SUPFAM" id="SSF48452">
    <property type="entry name" value="TPR-like"/>
    <property type="match status" value="4"/>
</dbReference>
<dbReference type="SMART" id="SM00028">
    <property type="entry name" value="TPR"/>
    <property type="match status" value="12"/>
</dbReference>
<organism evidence="5 6">
    <name type="scientific">Pseudallescheria apiosperma</name>
    <name type="common">Scedosporium apiospermum</name>
    <dbReference type="NCBI Taxonomy" id="563466"/>
    <lineage>
        <taxon>Eukaryota</taxon>
        <taxon>Fungi</taxon>
        <taxon>Dikarya</taxon>
        <taxon>Ascomycota</taxon>
        <taxon>Pezizomycotina</taxon>
        <taxon>Sordariomycetes</taxon>
        <taxon>Hypocreomycetidae</taxon>
        <taxon>Microascales</taxon>
        <taxon>Microascaceae</taxon>
        <taxon>Scedosporium</taxon>
    </lineage>
</organism>
<dbReference type="EMBL" id="JOWA01000092">
    <property type="protein sequence ID" value="KEZ43503.1"/>
    <property type="molecule type" value="Genomic_DNA"/>
</dbReference>
<evidence type="ECO:0000313" key="6">
    <source>
        <dbReference type="Proteomes" id="UP000028545"/>
    </source>
</evidence>
<dbReference type="VEuPathDB" id="FungiDB:SAPIO_CDS4399"/>
<evidence type="ECO:0000256" key="4">
    <source>
        <dbReference type="SAM" id="MobiDB-lite"/>
    </source>
</evidence>
<dbReference type="GO" id="GO:0055087">
    <property type="term" value="C:Ski complex"/>
    <property type="evidence" value="ECO:0007669"/>
    <property type="project" value="InterPro"/>
</dbReference>
<evidence type="ECO:0000313" key="5">
    <source>
        <dbReference type="EMBL" id="KEZ43503.1"/>
    </source>
</evidence>
<dbReference type="Pfam" id="PF18833">
    <property type="entry name" value="TPR_22"/>
    <property type="match status" value="1"/>
</dbReference>
<dbReference type="Gene3D" id="1.25.40.10">
    <property type="entry name" value="Tetratricopeptide repeat domain"/>
    <property type="match status" value="5"/>
</dbReference>
<feature type="region of interest" description="Disordered" evidence="4">
    <location>
        <begin position="329"/>
        <end position="353"/>
    </location>
</feature>
<dbReference type="OMA" id="CQWELDP"/>
<dbReference type="InterPro" id="IPR040962">
    <property type="entry name" value="TPR_22"/>
</dbReference>
<dbReference type="InterPro" id="IPR011990">
    <property type="entry name" value="TPR-like_helical_dom_sf"/>
</dbReference>
<dbReference type="HOGENOM" id="CLU_001688_2_0_1"/>
<dbReference type="InterPro" id="IPR039226">
    <property type="entry name" value="Ski3/TTC37"/>
</dbReference>
<dbReference type="KEGG" id="sapo:SAPIO_CDS4399"/>
<sequence length="1426" mass="158924">MSSVKAQLKAIGDAVKTNQFDDAIELSRALIQKDSKNYLGHIFLGFSLEKRQQLDAAERAYLDAAKIQPQSPQAWQGLIKLFEVQDRKKLSAYRDAAIKLAEIYSQVNELPKCRDAINKFVEFANENGDRRQYVDALALTTPESPVYEALEGHVPRPAHTYEKMATIAEEDERKRINTLIGERRTRIGARLNDVTVEVKREVLTESKLEHIYRQLINWVADDELRRLYEEKLLRHCYDRLVVTPPGDEKTAIRDTVVQLANDMVIIKHPLKFAWDIAIDWKDYKDIAEWDVNILREYCSFFPDSDVYKVITGFLTSSISPFPAAPKPQVAADLVESEEETSEDDSDGGAPTSFVPVTDEDRLLMMTDGIATANSLLAYRLMGEYYQHLEEYESTVELMRKALVHVNQERVKSGFSFRNTIDAYSLYLGTSLVFYQSPRHHEEAMSLFNKVLDHDPTSTPAMIGVGLIYEEEEEYPKAVDFLTRALERDASNLRVRTEAAWVRALAGDYAAGKEELAQCVALLEKKKSSKANKELLALTQYRLGCCIWNLDKSKAARKDRNGAYAYFLGALKNNLNLAPAYTSLGKFYADYAKDKKRAKRCFQKAVELSSSEVEAAERLARSFADEGDWDRVEVVARRVVDSGKVKPPPGSKRKGISWPHSALGVALMNKSEYRDAIVSFQAALRISPEDYHSWVGLGESYYSSGRYIAATKAVLHAQTLEETASPEVLGDAWFTKYMLANIKRELGEFDEAVTLYTEVHSSRPSEEGVILALMQTMIENARDCIVKGFFGKAVQLSTDVIELSVETNALVSQTFNYWKVLGDACSVYVSVRSRIEEFPVNTIQQLLQGADIESHADVLADVDKVQPNAAEAESIFPSGELNGEILSKCLHGMILCFKLAIHVSSNDIHAQAVAYYNLGWAEYQAHTCLPLKGKKKKSSQYLRAAIRAFKRAIELEHGNAEFWNSLGVVTSQINPEVSQHAFVRSLHIDERNPIAWTNLATLALLQNDAQLANEAFTRAQSNDPEYSYAWLGQGFVALLFGDKDEARGLFTHAMEISNSSTVAIRHQYSASIFDHIVTSPAKMGIIDLLQPLYALSQSEAMSPGDLAYRHLRTLFQERIHDHSKALGTLEDICGILEAEYEESESPEALGRFALAKVDLARSYLATGRYDDAVECGDMALSLTSDEAENELDKEQRKKGRLSAHLTVGLAQYFKGDIVESISYFESGLEECDGDADAVCLLAQVLWATGSEESREKARDVLFTVIEEQPDHIQSVLLLGVIALLDDDDESLEAVVSELHSLRTSDKVKGADHSRIGTVLKCIRMMPEDRTEEDVLTEIQTDIMLYPHLPHGWTSLATVSGAEYPAEMAVKVALAGIPPRGSLDAGDLAKAYAGTGKAADAQAAIFVAPWASDGWKSLGEIVEAAMNG</sequence>
<gene>
    <name evidence="5" type="ORF">SAPIO_CDS4399</name>
</gene>
<dbReference type="RefSeq" id="XP_016643302.1">
    <property type="nucleotide sequence ID" value="XM_016786957.1"/>
</dbReference>
<keyword evidence="2 3" id="KW-0802">TPR repeat</keyword>
<reference evidence="5 6" key="1">
    <citation type="journal article" date="2014" name="Genome Announc.">
        <title>Draft genome sequence of the pathogenic fungus Scedosporium apiospermum.</title>
        <authorList>
            <person name="Vandeputte P."/>
            <person name="Ghamrawi S."/>
            <person name="Rechenmann M."/>
            <person name="Iltis A."/>
            <person name="Giraud S."/>
            <person name="Fleury M."/>
            <person name="Thornton C."/>
            <person name="Delhaes L."/>
            <person name="Meyer W."/>
            <person name="Papon N."/>
            <person name="Bouchara J.P."/>
        </authorList>
    </citation>
    <scope>NUCLEOTIDE SEQUENCE [LARGE SCALE GENOMIC DNA]</scope>
    <source>
        <strain evidence="5 6">IHEM 14462</strain>
    </source>
</reference>
<dbReference type="GeneID" id="27723471"/>
<name>A0A084G841_PSEDA</name>
<dbReference type="PANTHER" id="PTHR15704">
    <property type="entry name" value="SUPERKILLER 3 PROTEIN-RELATED"/>
    <property type="match status" value="1"/>
</dbReference>
<evidence type="ECO:0000256" key="1">
    <source>
        <dbReference type="ARBA" id="ARBA00022737"/>
    </source>
</evidence>
<comment type="caution">
    <text evidence="5">The sequence shown here is derived from an EMBL/GenBank/DDBJ whole genome shotgun (WGS) entry which is preliminary data.</text>
</comment>
<proteinExistence type="predicted"/>
<dbReference type="PROSITE" id="PS50005">
    <property type="entry name" value="TPR"/>
    <property type="match status" value="3"/>
</dbReference>
<dbReference type="GO" id="GO:0006401">
    <property type="term" value="P:RNA catabolic process"/>
    <property type="evidence" value="ECO:0007669"/>
    <property type="project" value="InterPro"/>
</dbReference>
<protein>
    <submittedName>
        <fullName evidence="5">Antiviral protein</fullName>
    </submittedName>
</protein>
<evidence type="ECO:0000256" key="3">
    <source>
        <dbReference type="PROSITE-ProRule" id="PRU00339"/>
    </source>
</evidence>
<feature type="repeat" description="TPR" evidence="3">
    <location>
        <begin position="656"/>
        <end position="689"/>
    </location>
</feature>
<dbReference type="PANTHER" id="PTHR15704:SF7">
    <property type="entry name" value="SUPERKILLER COMPLEX PROTEIN 3"/>
    <property type="match status" value="1"/>
</dbReference>
<dbReference type="OrthoDB" id="421075at2759"/>
<keyword evidence="1" id="KW-0677">Repeat</keyword>
<keyword evidence="6" id="KW-1185">Reference proteome</keyword>
<dbReference type="Pfam" id="PF13432">
    <property type="entry name" value="TPR_16"/>
    <property type="match status" value="3"/>
</dbReference>
<dbReference type="InterPro" id="IPR019734">
    <property type="entry name" value="TPR_rpt"/>
</dbReference>
<dbReference type="Pfam" id="PF13181">
    <property type="entry name" value="TPR_8"/>
    <property type="match status" value="1"/>
</dbReference>
<evidence type="ECO:0000256" key="2">
    <source>
        <dbReference type="ARBA" id="ARBA00022803"/>
    </source>
</evidence>
<feature type="repeat" description="TPR" evidence="3">
    <location>
        <begin position="1152"/>
        <end position="1185"/>
    </location>
</feature>
<feature type="repeat" description="TPR" evidence="3">
    <location>
        <begin position="458"/>
        <end position="491"/>
    </location>
</feature>
<accession>A0A084G841</accession>
<dbReference type="Proteomes" id="UP000028545">
    <property type="component" value="Unassembled WGS sequence"/>
</dbReference>
<feature type="compositionally biased region" description="Acidic residues" evidence="4">
    <location>
        <begin position="334"/>
        <end position="346"/>
    </location>
</feature>